<feature type="chain" id="PRO_5046700759" description="Secreted protein" evidence="1">
    <location>
        <begin position="25"/>
        <end position="167"/>
    </location>
</feature>
<dbReference type="RefSeq" id="WP_196284231.1">
    <property type="nucleotide sequence ID" value="NZ_JADQDQ010000020.1"/>
</dbReference>
<reference evidence="2 3" key="1">
    <citation type="submission" date="2020-11" db="EMBL/GenBank/DDBJ databases">
        <authorList>
            <person name="Kim M.K."/>
        </authorList>
    </citation>
    <scope>NUCLEOTIDE SEQUENCE [LARGE SCALE GENOMIC DNA]</scope>
    <source>
        <strain evidence="2 3">BT683</strain>
    </source>
</reference>
<organism evidence="2 3">
    <name type="scientific">Hymenobacter jeongseonensis</name>
    <dbReference type="NCBI Taxonomy" id="2791027"/>
    <lineage>
        <taxon>Bacteria</taxon>
        <taxon>Pseudomonadati</taxon>
        <taxon>Bacteroidota</taxon>
        <taxon>Cytophagia</taxon>
        <taxon>Cytophagales</taxon>
        <taxon>Hymenobacteraceae</taxon>
        <taxon>Hymenobacter</taxon>
    </lineage>
</organism>
<evidence type="ECO:0000313" key="3">
    <source>
        <dbReference type="Proteomes" id="UP000597617"/>
    </source>
</evidence>
<sequence>MRSFLFLAVALPLVVAAAPFPTRASLPVEAQPSQAVPAAPPLPRHMVFDVPALCALTIGQIRRQLGTPNLDDSEPIPDPSRFEETHWSKTYRREGMELRLDYVRKTGKILRCYLSPAGDAAIPAQELTRLLATGHLTGRPKGLRIKPIFVHQDPTSHRYATVMVEVH</sequence>
<accession>A0ABS0INC4</accession>
<gene>
    <name evidence="2" type="ORF">I2I05_20985</name>
</gene>
<name>A0ABS0INC4_9BACT</name>
<evidence type="ECO:0000256" key="1">
    <source>
        <dbReference type="SAM" id="SignalP"/>
    </source>
</evidence>
<dbReference type="EMBL" id="JADQDQ010000020">
    <property type="protein sequence ID" value="MBF9239880.1"/>
    <property type="molecule type" value="Genomic_DNA"/>
</dbReference>
<proteinExistence type="predicted"/>
<keyword evidence="3" id="KW-1185">Reference proteome</keyword>
<evidence type="ECO:0000313" key="2">
    <source>
        <dbReference type="EMBL" id="MBF9239880.1"/>
    </source>
</evidence>
<dbReference type="Proteomes" id="UP000597617">
    <property type="component" value="Unassembled WGS sequence"/>
</dbReference>
<keyword evidence="1" id="KW-0732">Signal</keyword>
<comment type="caution">
    <text evidence="2">The sequence shown here is derived from an EMBL/GenBank/DDBJ whole genome shotgun (WGS) entry which is preliminary data.</text>
</comment>
<feature type="signal peptide" evidence="1">
    <location>
        <begin position="1"/>
        <end position="24"/>
    </location>
</feature>
<evidence type="ECO:0008006" key="4">
    <source>
        <dbReference type="Google" id="ProtNLM"/>
    </source>
</evidence>
<protein>
    <recommendedName>
        <fullName evidence="4">Secreted protein</fullName>
    </recommendedName>
</protein>